<dbReference type="AlphaFoldDB" id="A0AAV1BVC1"/>
<dbReference type="InterPro" id="IPR002110">
    <property type="entry name" value="Ankyrin_rpt"/>
</dbReference>
<sequence length="142" mass="16273">MEEMQRLRDAAVQNDVETLAQLLHQDSFILDKAMLNNYQDMNPLHIAAMLGNLEFVTEILEARPELALEGDRFGRIPLHLAVIMGRSSMPVIVELVNPSPLAARERTPDNRVLGSKQRGASECKECKECKWEHRIRPFQRRP</sequence>
<gene>
    <name evidence="1" type="ORF">OLC1_LOCUS133</name>
</gene>
<organism evidence="1 2">
    <name type="scientific">Oldenlandia corymbosa var. corymbosa</name>
    <dbReference type="NCBI Taxonomy" id="529605"/>
    <lineage>
        <taxon>Eukaryota</taxon>
        <taxon>Viridiplantae</taxon>
        <taxon>Streptophyta</taxon>
        <taxon>Embryophyta</taxon>
        <taxon>Tracheophyta</taxon>
        <taxon>Spermatophyta</taxon>
        <taxon>Magnoliopsida</taxon>
        <taxon>eudicotyledons</taxon>
        <taxon>Gunneridae</taxon>
        <taxon>Pentapetalae</taxon>
        <taxon>asterids</taxon>
        <taxon>lamiids</taxon>
        <taxon>Gentianales</taxon>
        <taxon>Rubiaceae</taxon>
        <taxon>Rubioideae</taxon>
        <taxon>Spermacoceae</taxon>
        <taxon>Hedyotis-Oldenlandia complex</taxon>
        <taxon>Oldenlandia</taxon>
    </lineage>
</organism>
<dbReference type="Proteomes" id="UP001161247">
    <property type="component" value="Chromosome 1"/>
</dbReference>
<dbReference type="Gene3D" id="1.25.40.20">
    <property type="entry name" value="Ankyrin repeat-containing domain"/>
    <property type="match status" value="1"/>
</dbReference>
<dbReference type="EMBL" id="OX459118">
    <property type="protein sequence ID" value="CAI9087265.1"/>
    <property type="molecule type" value="Genomic_DNA"/>
</dbReference>
<evidence type="ECO:0000313" key="1">
    <source>
        <dbReference type="EMBL" id="CAI9087265.1"/>
    </source>
</evidence>
<keyword evidence="2" id="KW-1185">Reference proteome</keyword>
<evidence type="ECO:0000313" key="2">
    <source>
        <dbReference type="Proteomes" id="UP001161247"/>
    </source>
</evidence>
<dbReference type="Pfam" id="PF12796">
    <property type="entry name" value="Ank_2"/>
    <property type="match status" value="1"/>
</dbReference>
<proteinExistence type="predicted"/>
<reference evidence="1" key="1">
    <citation type="submission" date="2023-03" db="EMBL/GenBank/DDBJ databases">
        <authorList>
            <person name="Julca I."/>
        </authorList>
    </citation>
    <scope>NUCLEOTIDE SEQUENCE</scope>
</reference>
<dbReference type="InterPro" id="IPR036770">
    <property type="entry name" value="Ankyrin_rpt-contain_sf"/>
</dbReference>
<dbReference type="SUPFAM" id="SSF48403">
    <property type="entry name" value="Ankyrin repeat"/>
    <property type="match status" value="1"/>
</dbReference>
<name>A0AAV1BVC1_OLDCO</name>
<accession>A0AAV1BVC1</accession>
<protein>
    <submittedName>
        <fullName evidence="1">OLC1v1021297C1</fullName>
    </submittedName>
</protein>